<dbReference type="InterPro" id="IPR050297">
    <property type="entry name" value="LipidA_mod_glycosyltrf_83"/>
</dbReference>
<feature type="transmembrane region" description="Helical" evidence="8">
    <location>
        <begin position="174"/>
        <end position="195"/>
    </location>
</feature>
<evidence type="ECO:0000256" key="5">
    <source>
        <dbReference type="ARBA" id="ARBA00022692"/>
    </source>
</evidence>
<feature type="transmembrane region" description="Helical" evidence="8">
    <location>
        <begin position="121"/>
        <end position="141"/>
    </location>
</feature>
<evidence type="ECO:0000259" key="9">
    <source>
        <dbReference type="Pfam" id="PF13231"/>
    </source>
</evidence>
<organism evidence="10 11">
    <name type="scientific">Candidatus Jorgensenbacteria bacterium CG11_big_fil_rev_8_21_14_0_20_38_23</name>
    <dbReference type="NCBI Taxonomy" id="1974594"/>
    <lineage>
        <taxon>Bacteria</taxon>
        <taxon>Candidatus Joergenseniibacteriota</taxon>
    </lineage>
</organism>
<reference evidence="10 11" key="1">
    <citation type="submission" date="2017-09" db="EMBL/GenBank/DDBJ databases">
        <title>Depth-based differentiation of microbial function through sediment-hosted aquifers and enrichment of novel symbionts in the deep terrestrial subsurface.</title>
        <authorList>
            <person name="Probst A.J."/>
            <person name="Ladd B."/>
            <person name="Jarett J.K."/>
            <person name="Geller-Mcgrath D.E."/>
            <person name="Sieber C.M."/>
            <person name="Emerson J.B."/>
            <person name="Anantharaman K."/>
            <person name="Thomas B.C."/>
            <person name="Malmstrom R."/>
            <person name="Stieglmeier M."/>
            <person name="Klingl A."/>
            <person name="Woyke T."/>
            <person name="Ryan C.M."/>
            <person name="Banfield J.F."/>
        </authorList>
    </citation>
    <scope>NUCLEOTIDE SEQUENCE [LARGE SCALE GENOMIC DNA]</scope>
    <source>
        <strain evidence="10">CG11_big_fil_rev_8_21_14_0_20_38_23</strain>
    </source>
</reference>
<keyword evidence="6 8" id="KW-1133">Transmembrane helix</keyword>
<comment type="subcellular location">
    <subcellularLocation>
        <location evidence="1">Cell membrane</location>
        <topology evidence="1">Multi-pass membrane protein</topology>
    </subcellularLocation>
</comment>
<proteinExistence type="predicted"/>
<feature type="transmembrane region" description="Helical" evidence="8">
    <location>
        <begin position="394"/>
        <end position="413"/>
    </location>
</feature>
<accession>A0A2H0NDI2</accession>
<dbReference type="Pfam" id="PF13231">
    <property type="entry name" value="PMT_2"/>
    <property type="match status" value="1"/>
</dbReference>
<feature type="transmembrane region" description="Helical" evidence="8">
    <location>
        <begin position="308"/>
        <end position="327"/>
    </location>
</feature>
<dbReference type="GO" id="GO:0016763">
    <property type="term" value="F:pentosyltransferase activity"/>
    <property type="evidence" value="ECO:0007669"/>
    <property type="project" value="TreeGrafter"/>
</dbReference>
<evidence type="ECO:0000256" key="7">
    <source>
        <dbReference type="ARBA" id="ARBA00023136"/>
    </source>
</evidence>
<feature type="transmembrane region" description="Helical" evidence="8">
    <location>
        <begin position="12"/>
        <end position="31"/>
    </location>
</feature>
<keyword evidence="2" id="KW-1003">Cell membrane</keyword>
<evidence type="ECO:0000313" key="10">
    <source>
        <dbReference type="EMBL" id="PIR06924.1"/>
    </source>
</evidence>
<name>A0A2H0NDI2_9BACT</name>
<evidence type="ECO:0000256" key="1">
    <source>
        <dbReference type="ARBA" id="ARBA00004651"/>
    </source>
</evidence>
<evidence type="ECO:0000256" key="3">
    <source>
        <dbReference type="ARBA" id="ARBA00022676"/>
    </source>
</evidence>
<keyword evidence="5 8" id="KW-0812">Transmembrane</keyword>
<evidence type="ECO:0000256" key="8">
    <source>
        <dbReference type="SAM" id="Phobius"/>
    </source>
</evidence>
<evidence type="ECO:0000256" key="6">
    <source>
        <dbReference type="ARBA" id="ARBA00022989"/>
    </source>
</evidence>
<dbReference type="InterPro" id="IPR038731">
    <property type="entry name" value="RgtA/B/C-like"/>
</dbReference>
<comment type="caution">
    <text evidence="10">The sequence shown here is derived from an EMBL/GenBank/DDBJ whole genome shotgun (WGS) entry which is preliminary data.</text>
</comment>
<feature type="transmembrane region" description="Helical" evidence="8">
    <location>
        <begin position="419"/>
        <end position="437"/>
    </location>
</feature>
<keyword evidence="4" id="KW-0808">Transferase</keyword>
<dbReference type="EMBL" id="PCWR01000042">
    <property type="protein sequence ID" value="PIR06924.1"/>
    <property type="molecule type" value="Genomic_DNA"/>
</dbReference>
<dbReference type="Proteomes" id="UP000228867">
    <property type="component" value="Unassembled WGS sequence"/>
</dbReference>
<sequence>MSKILEFLEKEANYFALIFCLIFLLATFFSVQGNFWEGLKFSGFALTSDEVSHIPAGYYYLKTQKYFINAEHPPLIKDIAAIPLLFLNLNLPQIPEELRYENIQWDFGSNFLFGVGNNPDLITFFSRTIIILFNGLLLFLVYYFLKKIFGALPSLISLFLLVFSPNLIAHGSLVVFDVPLALLCLLSILAFSLFLRDLTENRKFWQNFIFALLFTGLTLLTKFQAIFLPPSLFFGGLIYILFVKKEFWKKYLLLFIFFSVLILIFIGLIHGFQTINMTVKGLQHQISYSYPLEWPSLGRNFLHRLSSLNIFVLNGLIEYLVGLMMMISRAAGAWQSTYFMGNVYGSEGASFTYFPVLFFTKETLGFLFLLFLTILSSIRNFLKNNQFKQKVTELLKNPFNATCLVFFLIYALFSLTLKLNIGIRHIFPITFLLYVLVAKKISSWLPLKISILKKEVKISFLLLPFFIIIITAWILTWPYFLSYYNILAGGTSEGYKIATNSNYDWGGQDVKKLGKWVEENKIERIYTHIFSNVPLNYYLGQAYKPFNIRTDPIPPKDSLIAVSTFELQNVNYDKELPESKKYFQFEDNLIQRVGTTIFIFQVK</sequence>
<gene>
    <name evidence="10" type="ORF">COV54_01850</name>
</gene>
<feature type="transmembrane region" description="Helical" evidence="8">
    <location>
        <begin position="458"/>
        <end position="480"/>
    </location>
</feature>
<keyword evidence="3" id="KW-0328">Glycosyltransferase</keyword>
<protein>
    <recommendedName>
        <fullName evidence="9">Glycosyltransferase RgtA/B/C/D-like domain-containing protein</fullName>
    </recommendedName>
</protein>
<dbReference type="GO" id="GO:0009103">
    <property type="term" value="P:lipopolysaccharide biosynthetic process"/>
    <property type="evidence" value="ECO:0007669"/>
    <property type="project" value="UniProtKB-ARBA"/>
</dbReference>
<evidence type="ECO:0000256" key="2">
    <source>
        <dbReference type="ARBA" id="ARBA00022475"/>
    </source>
</evidence>
<feature type="transmembrane region" description="Helical" evidence="8">
    <location>
        <begin position="251"/>
        <end position="272"/>
    </location>
</feature>
<feature type="domain" description="Glycosyltransferase RgtA/B/C/D-like" evidence="9">
    <location>
        <begin position="128"/>
        <end position="264"/>
    </location>
</feature>
<dbReference type="PANTHER" id="PTHR33908">
    <property type="entry name" value="MANNOSYLTRANSFERASE YKCB-RELATED"/>
    <property type="match status" value="1"/>
</dbReference>
<dbReference type="PANTHER" id="PTHR33908:SF11">
    <property type="entry name" value="MEMBRANE PROTEIN"/>
    <property type="match status" value="1"/>
</dbReference>
<dbReference type="GO" id="GO:0005886">
    <property type="term" value="C:plasma membrane"/>
    <property type="evidence" value="ECO:0007669"/>
    <property type="project" value="UniProtKB-SubCell"/>
</dbReference>
<dbReference type="AlphaFoldDB" id="A0A2H0NDI2"/>
<keyword evidence="7 8" id="KW-0472">Membrane</keyword>
<feature type="transmembrane region" description="Helical" evidence="8">
    <location>
        <begin position="204"/>
        <end position="220"/>
    </location>
</feature>
<feature type="transmembrane region" description="Helical" evidence="8">
    <location>
        <begin position="148"/>
        <end position="168"/>
    </location>
</feature>
<evidence type="ECO:0000313" key="11">
    <source>
        <dbReference type="Proteomes" id="UP000228867"/>
    </source>
</evidence>
<evidence type="ECO:0000256" key="4">
    <source>
        <dbReference type="ARBA" id="ARBA00022679"/>
    </source>
</evidence>